<dbReference type="AlphaFoldDB" id="A0A7S1YGE9"/>
<feature type="region of interest" description="Disordered" evidence="1">
    <location>
        <begin position="1"/>
        <end position="24"/>
    </location>
</feature>
<feature type="compositionally biased region" description="Low complexity" evidence="1">
    <location>
        <begin position="1"/>
        <end position="11"/>
    </location>
</feature>
<sequence length="159" mass="16873">MSLFELTKPSSSQPPLPSNLSPSDLTTSYQSLLKLAQMNQQIVQEIQRRRQATTVQATPADDGPFPLLTNRDAAVVLATNRDAMVRLGRLCAHAASQHGWPDDLPPPPTVASLPPIDAPTYIASLTSSSPSFRDNVELLSSSLPPSAQPHTGGPATVAV</sequence>
<protein>
    <submittedName>
        <fullName evidence="2">Uncharacterized protein</fullName>
    </submittedName>
</protein>
<name>A0A7S1YGE9_9EUKA</name>
<organism evidence="2">
    <name type="scientific">Sexangularia sp. CB-2014</name>
    <dbReference type="NCBI Taxonomy" id="1486929"/>
    <lineage>
        <taxon>Eukaryota</taxon>
        <taxon>Amoebozoa</taxon>
        <taxon>Tubulinea</taxon>
        <taxon>Elardia</taxon>
        <taxon>Arcellinida</taxon>
        <taxon>Arcellinida incertae sedis</taxon>
        <taxon>Sexangularia</taxon>
    </lineage>
</organism>
<evidence type="ECO:0000256" key="1">
    <source>
        <dbReference type="SAM" id="MobiDB-lite"/>
    </source>
</evidence>
<gene>
    <name evidence="2" type="ORF">SSP0437_LOCUS8517</name>
</gene>
<reference evidence="2" key="1">
    <citation type="submission" date="2021-01" db="EMBL/GenBank/DDBJ databases">
        <authorList>
            <person name="Corre E."/>
            <person name="Pelletier E."/>
            <person name="Niang G."/>
            <person name="Scheremetjew M."/>
            <person name="Finn R."/>
            <person name="Kale V."/>
            <person name="Holt S."/>
            <person name="Cochrane G."/>
            <person name="Meng A."/>
            <person name="Brown T."/>
            <person name="Cohen L."/>
        </authorList>
    </citation>
    <scope>NUCLEOTIDE SEQUENCE</scope>
    <source>
        <strain evidence="2">ATCC 50979</strain>
    </source>
</reference>
<evidence type="ECO:0000313" key="2">
    <source>
        <dbReference type="EMBL" id="CAD9301523.1"/>
    </source>
</evidence>
<accession>A0A7S1YGE9</accession>
<dbReference type="EMBL" id="HBGL01010931">
    <property type="protein sequence ID" value="CAD9301523.1"/>
    <property type="molecule type" value="Transcribed_RNA"/>
</dbReference>
<proteinExistence type="predicted"/>